<comment type="similarity">
    <text evidence="1 6">Belongs to the carotenoid oxygenase family.</text>
</comment>
<comment type="cofactor">
    <cofactor evidence="5 6">
        <name>Fe(2+)</name>
        <dbReference type="ChEBI" id="CHEBI:29033"/>
    </cofactor>
    <text evidence="5 6">Binds 1 Fe(2+) ion per subunit.</text>
</comment>
<keyword evidence="6" id="KW-0223">Dioxygenase</keyword>
<dbReference type="GO" id="GO:0010436">
    <property type="term" value="F:carotenoid dioxygenase activity"/>
    <property type="evidence" value="ECO:0007669"/>
    <property type="project" value="TreeGrafter"/>
</dbReference>
<proteinExistence type="inferred from homology"/>
<dbReference type="PANTHER" id="PTHR10543:SF89">
    <property type="entry name" value="CAROTENOID 9,10(9',10')-CLEAVAGE DIOXYGENASE 1"/>
    <property type="match status" value="1"/>
</dbReference>
<dbReference type="EMBL" id="NHRY01000223">
    <property type="protein sequence ID" value="PPQ29680.1"/>
    <property type="molecule type" value="Genomic_DNA"/>
</dbReference>
<keyword evidence="8" id="KW-1185">Reference proteome</keyword>
<protein>
    <recommendedName>
        <fullName evidence="6">Dioxygenase</fullName>
        <ecNumber evidence="6">1.13.11.-</ecNumber>
    </recommendedName>
</protein>
<evidence type="ECO:0000256" key="5">
    <source>
        <dbReference type="PIRSR" id="PIRSR604294-1"/>
    </source>
</evidence>
<evidence type="ECO:0000256" key="4">
    <source>
        <dbReference type="ARBA" id="ARBA00023004"/>
    </source>
</evidence>
<organism evidence="7 8">
    <name type="scientific">Rhodopila globiformis</name>
    <name type="common">Rhodopseudomonas globiformis</name>
    <dbReference type="NCBI Taxonomy" id="1071"/>
    <lineage>
        <taxon>Bacteria</taxon>
        <taxon>Pseudomonadati</taxon>
        <taxon>Pseudomonadota</taxon>
        <taxon>Alphaproteobacteria</taxon>
        <taxon>Acetobacterales</taxon>
        <taxon>Acetobacteraceae</taxon>
        <taxon>Rhodopila</taxon>
    </lineage>
</organism>
<evidence type="ECO:0000313" key="8">
    <source>
        <dbReference type="Proteomes" id="UP000239724"/>
    </source>
</evidence>
<feature type="binding site" evidence="5">
    <location>
        <position position="463"/>
    </location>
    <ligand>
        <name>Fe cation</name>
        <dbReference type="ChEBI" id="CHEBI:24875"/>
        <note>catalytic</note>
    </ligand>
</feature>
<gene>
    <name evidence="7" type="ORF">CCS01_21040</name>
</gene>
<evidence type="ECO:0000256" key="3">
    <source>
        <dbReference type="ARBA" id="ARBA00023002"/>
    </source>
</evidence>
<keyword evidence="2 5" id="KW-0479">Metal-binding</keyword>
<dbReference type="EC" id="1.13.11.-" evidence="6"/>
<keyword evidence="3 6" id="KW-0560">Oxidoreductase</keyword>
<dbReference type="Proteomes" id="UP000239724">
    <property type="component" value="Unassembled WGS sequence"/>
</dbReference>
<comment type="caution">
    <text evidence="7">The sequence shown here is derived from an EMBL/GenBank/DDBJ whole genome shotgun (WGS) entry which is preliminary data.</text>
</comment>
<feature type="binding site" evidence="5">
    <location>
        <position position="226"/>
    </location>
    <ligand>
        <name>Fe cation</name>
        <dbReference type="ChEBI" id="CHEBI:24875"/>
        <note>catalytic</note>
    </ligand>
</feature>
<name>A0A2S6N4Y4_RHOGL</name>
<evidence type="ECO:0000256" key="2">
    <source>
        <dbReference type="ARBA" id="ARBA00022723"/>
    </source>
</evidence>
<dbReference type="GO" id="GO:0046872">
    <property type="term" value="F:metal ion binding"/>
    <property type="evidence" value="ECO:0007669"/>
    <property type="project" value="UniProtKB-KW"/>
</dbReference>
<evidence type="ECO:0000256" key="6">
    <source>
        <dbReference type="RuleBase" id="RU364048"/>
    </source>
</evidence>
<dbReference type="Pfam" id="PF03055">
    <property type="entry name" value="RPE65"/>
    <property type="match status" value="1"/>
</dbReference>
<reference evidence="7 8" key="1">
    <citation type="journal article" date="2018" name="Arch. Microbiol.">
        <title>New insights into the metabolic potential of the phototrophic purple bacterium Rhodopila globiformis DSM 161(T) from its draft genome sequence and evidence for a vanadium-dependent nitrogenase.</title>
        <authorList>
            <person name="Imhoff J.F."/>
            <person name="Rahn T."/>
            <person name="Kunzel S."/>
            <person name="Neulinger S.C."/>
        </authorList>
    </citation>
    <scope>NUCLEOTIDE SEQUENCE [LARGE SCALE GENOMIC DNA]</scope>
    <source>
        <strain evidence="7 8">DSM 161</strain>
    </source>
</reference>
<dbReference type="RefSeq" id="WP_104520784.1">
    <property type="nucleotide sequence ID" value="NZ_NHRY01000223.1"/>
</dbReference>
<dbReference type="PANTHER" id="PTHR10543">
    <property type="entry name" value="BETA-CAROTENE DIOXYGENASE"/>
    <property type="match status" value="1"/>
</dbReference>
<keyword evidence="4 5" id="KW-0408">Iron</keyword>
<dbReference type="OrthoDB" id="6636843at2"/>
<dbReference type="AlphaFoldDB" id="A0A2S6N4Y4"/>
<sequence length="471" mass="52173">MMSQATTLERAVRWVSSQAQRRVPFDATNLYLEGPFAPVHAEVTQTALAVTGTLPKELNGVYARIGPNPVDVANPATHHWFLGAGMVHGVRLRDGKALWYRNRWIGTDSVQQRLNRPIAPGPRRGDVDIVNTNIIGHAGHLWALVEGAALPVALDHEFNTLRHGLFADTASRSFSAHPRLDPETGDLHAVCYDVKNRNRVDYVVIGADGMLRRQVGIPVRHGPMIHDGAVTRSQVVILDLPVTFSMGALLRGHPLPYTWNDRHTARVGLLPRDADAGAIRWFEIEPCYVFHIANAYDHDDGSTVVDVIAYPRMFDISRHGPEGFNSRLERWVLDPAGTQVKRSVVSDLQQEFPRCDDRRAGRGYRYAYSVGITLDTLGPQPLYRHDLATGALLRHDYGPHHMPAEAVFVPRHPDAAEDDGWLIAFVYDLRNDSSTLVVLDAGNLDGEPAATIHLPVRVPLGFHGNWIADAG</sequence>
<dbReference type="GO" id="GO:0016121">
    <property type="term" value="P:carotene catabolic process"/>
    <property type="evidence" value="ECO:0007669"/>
    <property type="project" value="TreeGrafter"/>
</dbReference>
<feature type="binding site" evidence="5">
    <location>
        <position position="291"/>
    </location>
    <ligand>
        <name>Fe cation</name>
        <dbReference type="ChEBI" id="CHEBI:24875"/>
        <note>catalytic</note>
    </ligand>
</feature>
<dbReference type="InterPro" id="IPR004294">
    <property type="entry name" value="Carotenoid_Oase"/>
</dbReference>
<evidence type="ECO:0000313" key="7">
    <source>
        <dbReference type="EMBL" id="PPQ29680.1"/>
    </source>
</evidence>
<accession>A0A2S6N4Y4</accession>
<evidence type="ECO:0000256" key="1">
    <source>
        <dbReference type="ARBA" id="ARBA00006787"/>
    </source>
</evidence>
<feature type="binding site" evidence="5">
    <location>
        <position position="177"/>
    </location>
    <ligand>
        <name>Fe cation</name>
        <dbReference type="ChEBI" id="CHEBI:24875"/>
        <note>catalytic</note>
    </ligand>
</feature>